<evidence type="ECO:0000256" key="1">
    <source>
        <dbReference type="ARBA" id="ARBA00004651"/>
    </source>
</evidence>
<dbReference type="EMBL" id="QWLA01000015">
    <property type="protein sequence ID" value="RIH87882.1"/>
    <property type="molecule type" value="Genomic_DNA"/>
</dbReference>
<comment type="subcellular location">
    <subcellularLocation>
        <location evidence="1 7">Cell membrane</location>
        <topology evidence="1 7">Multi-pass membrane protein</topology>
    </subcellularLocation>
</comment>
<dbReference type="GO" id="GO:0005886">
    <property type="term" value="C:plasma membrane"/>
    <property type="evidence" value="ECO:0007669"/>
    <property type="project" value="UniProtKB-SubCell"/>
</dbReference>
<dbReference type="PROSITE" id="PS50928">
    <property type="entry name" value="ABC_TM1"/>
    <property type="match status" value="1"/>
</dbReference>
<dbReference type="RefSeq" id="WP_119276446.1">
    <property type="nucleotide sequence ID" value="NZ_QWLA01000015.1"/>
</dbReference>
<feature type="transmembrane region" description="Helical" evidence="7">
    <location>
        <begin position="195"/>
        <end position="220"/>
    </location>
</feature>
<dbReference type="GO" id="GO:0055085">
    <property type="term" value="P:transmembrane transport"/>
    <property type="evidence" value="ECO:0007669"/>
    <property type="project" value="InterPro"/>
</dbReference>
<keyword evidence="4 7" id="KW-0812">Transmembrane</keyword>
<gene>
    <name evidence="9" type="primary">sugB_2</name>
    <name evidence="9" type="ORF">Mrose_01120</name>
</gene>
<feature type="transmembrane region" description="Helical" evidence="7">
    <location>
        <begin position="118"/>
        <end position="140"/>
    </location>
</feature>
<evidence type="ECO:0000256" key="7">
    <source>
        <dbReference type="RuleBase" id="RU363032"/>
    </source>
</evidence>
<dbReference type="AlphaFoldDB" id="A0A399EZB8"/>
<dbReference type="InterPro" id="IPR050901">
    <property type="entry name" value="BP-dep_ABC_trans_perm"/>
</dbReference>
<evidence type="ECO:0000256" key="6">
    <source>
        <dbReference type="ARBA" id="ARBA00023136"/>
    </source>
</evidence>
<comment type="similarity">
    <text evidence="7">Belongs to the binding-protein-dependent transport system permease family.</text>
</comment>
<evidence type="ECO:0000256" key="4">
    <source>
        <dbReference type="ARBA" id="ARBA00022692"/>
    </source>
</evidence>
<dbReference type="PANTHER" id="PTHR32243:SF18">
    <property type="entry name" value="INNER MEMBRANE ABC TRANSPORTER PERMEASE PROTEIN YCJP"/>
    <property type="match status" value="1"/>
</dbReference>
<proteinExistence type="inferred from homology"/>
<dbReference type="CDD" id="cd06261">
    <property type="entry name" value="TM_PBP2"/>
    <property type="match status" value="1"/>
</dbReference>
<keyword evidence="3" id="KW-1003">Cell membrane</keyword>
<dbReference type="InterPro" id="IPR000515">
    <property type="entry name" value="MetI-like"/>
</dbReference>
<dbReference type="Proteomes" id="UP000265341">
    <property type="component" value="Unassembled WGS sequence"/>
</dbReference>
<keyword evidence="2 7" id="KW-0813">Transport</keyword>
<feature type="transmembrane region" description="Helical" evidence="7">
    <location>
        <begin position="152"/>
        <end position="174"/>
    </location>
</feature>
<name>A0A399EZB8_9DEIN</name>
<comment type="caution">
    <text evidence="9">The sequence shown here is derived from an EMBL/GenBank/DDBJ whole genome shotgun (WGS) entry which is preliminary data.</text>
</comment>
<evidence type="ECO:0000313" key="9">
    <source>
        <dbReference type="EMBL" id="RIH87882.1"/>
    </source>
</evidence>
<organism evidence="9 10">
    <name type="scientific">Calidithermus roseus</name>
    <dbReference type="NCBI Taxonomy" id="1644118"/>
    <lineage>
        <taxon>Bacteria</taxon>
        <taxon>Thermotogati</taxon>
        <taxon>Deinococcota</taxon>
        <taxon>Deinococci</taxon>
        <taxon>Thermales</taxon>
        <taxon>Thermaceae</taxon>
        <taxon>Calidithermus</taxon>
    </lineage>
</organism>
<protein>
    <submittedName>
        <fullName evidence="9">Trehalose transport system permease protein SugB</fullName>
    </submittedName>
</protein>
<feature type="domain" description="ABC transmembrane type-1" evidence="8">
    <location>
        <begin position="83"/>
        <end position="273"/>
    </location>
</feature>
<dbReference type="PANTHER" id="PTHR32243">
    <property type="entry name" value="MALTOSE TRANSPORT SYSTEM PERMEASE-RELATED"/>
    <property type="match status" value="1"/>
</dbReference>
<evidence type="ECO:0000313" key="10">
    <source>
        <dbReference type="Proteomes" id="UP000265341"/>
    </source>
</evidence>
<feature type="transmembrane region" description="Helical" evidence="7">
    <location>
        <begin position="251"/>
        <end position="273"/>
    </location>
</feature>
<feature type="transmembrane region" description="Helical" evidence="7">
    <location>
        <begin position="82"/>
        <end position="106"/>
    </location>
</feature>
<evidence type="ECO:0000259" key="8">
    <source>
        <dbReference type="PROSITE" id="PS50928"/>
    </source>
</evidence>
<dbReference type="InterPro" id="IPR035906">
    <property type="entry name" value="MetI-like_sf"/>
</dbReference>
<dbReference type="SUPFAM" id="SSF161098">
    <property type="entry name" value="MetI-like"/>
    <property type="match status" value="1"/>
</dbReference>
<sequence>MIRAATSHHPGLSGHSQRALFLGLAYGVLLVWLILAILPFIWTFLTSIKRPVDAFAYPPVWVFQPTLMAYQQLWLEEGFSKYLINSAIVSVGTVTISISIGCLAGYALSRYRGVSGFWILFAAFVFRALPRMTFLLPFFYIAQLTGTHDTHLLLILILVAINQPFTIWMLRSFFAEIPESLEESAMIDGCNRFQAFWYVIVPITAPGIVTASIFSLLLAYNEFLIPLVLTATRATPLPVAISQFGAEDIRYWSISAAGAVSIALPIVLVILFLQRYLIRGLTAGAVKG</sequence>
<dbReference type="Pfam" id="PF00528">
    <property type="entry name" value="BPD_transp_1"/>
    <property type="match status" value="1"/>
</dbReference>
<accession>A0A399EZB8</accession>
<feature type="transmembrane region" description="Helical" evidence="7">
    <location>
        <begin position="20"/>
        <end position="42"/>
    </location>
</feature>
<evidence type="ECO:0000256" key="3">
    <source>
        <dbReference type="ARBA" id="ARBA00022475"/>
    </source>
</evidence>
<dbReference type="Gene3D" id="1.10.3720.10">
    <property type="entry name" value="MetI-like"/>
    <property type="match status" value="1"/>
</dbReference>
<evidence type="ECO:0000256" key="5">
    <source>
        <dbReference type="ARBA" id="ARBA00022989"/>
    </source>
</evidence>
<keyword evidence="10" id="KW-1185">Reference proteome</keyword>
<keyword evidence="6 7" id="KW-0472">Membrane</keyword>
<keyword evidence="5 7" id="KW-1133">Transmembrane helix</keyword>
<evidence type="ECO:0000256" key="2">
    <source>
        <dbReference type="ARBA" id="ARBA00022448"/>
    </source>
</evidence>
<dbReference type="OrthoDB" id="9794684at2"/>
<reference evidence="9 10" key="1">
    <citation type="submission" date="2018-08" db="EMBL/GenBank/DDBJ databases">
        <title>Meiothermus roseus NBRC 110900 genome sequencing project.</title>
        <authorList>
            <person name="Da Costa M.S."/>
            <person name="Albuquerque L."/>
            <person name="Raposo P."/>
            <person name="Froufe H.J.C."/>
            <person name="Barroso C.S."/>
            <person name="Egas C."/>
        </authorList>
    </citation>
    <scope>NUCLEOTIDE SEQUENCE [LARGE SCALE GENOMIC DNA]</scope>
    <source>
        <strain evidence="9 10">NBRC 110900</strain>
    </source>
</reference>